<name>A0A8H3XE95_GIGMA</name>
<reference evidence="1 2" key="1">
    <citation type="journal article" date="2019" name="Environ. Microbiol.">
        <title>At the nexus of three kingdoms: the genome of the mycorrhizal fungus Gigaspora margarita provides insights into plant, endobacterial and fungal interactions.</title>
        <authorList>
            <person name="Venice F."/>
            <person name="Ghignone S."/>
            <person name="Salvioli di Fossalunga A."/>
            <person name="Amselem J."/>
            <person name="Novero M."/>
            <person name="Xianan X."/>
            <person name="Sedzielewska Toro K."/>
            <person name="Morin E."/>
            <person name="Lipzen A."/>
            <person name="Grigoriev I.V."/>
            <person name="Henrissat B."/>
            <person name="Martin F.M."/>
            <person name="Bonfante P."/>
        </authorList>
    </citation>
    <scope>NUCLEOTIDE SEQUENCE [LARGE SCALE GENOMIC DNA]</scope>
    <source>
        <strain evidence="1 2">BEG34</strain>
    </source>
</reference>
<comment type="caution">
    <text evidence="1">The sequence shown here is derived from an EMBL/GenBank/DDBJ whole genome shotgun (WGS) entry which is preliminary data.</text>
</comment>
<dbReference type="AlphaFoldDB" id="A0A8H3XE95"/>
<organism evidence="1 2">
    <name type="scientific">Gigaspora margarita</name>
    <dbReference type="NCBI Taxonomy" id="4874"/>
    <lineage>
        <taxon>Eukaryota</taxon>
        <taxon>Fungi</taxon>
        <taxon>Fungi incertae sedis</taxon>
        <taxon>Mucoromycota</taxon>
        <taxon>Glomeromycotina</taxon>
        <taxon>Glomeromycetes</taxon>
        <taxon>Diversisporales</taxon>
        <taxon>Gigasporaceae</taxon>
        <taxon>Gigaspora</taxon>
    </lineage>
</organism>
<dbReference type="OrthoDB" id="346907at2759"/>
<sequence length="189" mass="21985">MKKCWHQDPGSRPTADYLCETFKSWRDDEQIISNLDKFKPNIDSEYIKKLDTTPKCYSKPLNLETRSEPINKSTSDELREFLSKNTHIPSGLNHSIPRKTEDLIIAINTDEINIDETLCKYSKNDKNNSSTNSNIEIDTVEVPGRYNKNDNVSELYNRFGSRSCDENIIENESIQIKDKLDKLKRKSKY</sequence>
<protein>
    <recommendedName>
        <fullName evidence="3">Serine-threonine/tyrosine-protein kinase catalytic domain-containing protein</fullName>
    </recommendedName>
</protein>
<evidence type="ECO:0000313" key="2">
    <source>
        <dbReference type="Proteomes" id="UP000439903"/>
    </source>
</evidence>
<dbReference type="EMBL" id="WTPW01001120">
    <property type="protein sequence ID" value="KAF0454739.1"/>
    <property type="molecule type" value="Genomic_DNA"/>
</dbReference>
<evidence type="ECO:0008006" key="3">
    <source>
        <dbReference type="Google" id="ProtNLM"/>
    </source>
</evidence>
<dbReference type="Proteomes" id="UP000439903">
    <property type="component" value="Unassembled WGS sequence"/>
</dbReference>
<accession>A0A8H3XE95</accession>
<gene>
    <name evidence="1" type="ORF">F8M41_001518</name>
</gene>
<keyword evidence="2" id="KW-1185">Reference proteome</keyword>
<proteinExistence type="predicted"/>
<evidence type="ECO:0000313" key="1">
    <source>
        <dbReference type="EMBL" id="KAF0454739.1"/>
    </source>
</evidence>